<sequence>MAQSKLRRWILGGVLTVLAAGAIIVGPAALEIATMPKNLPSIDRAQLEQALAANAIDLIDIREPDEFAAGHVAGARNLPMSKLDPKSLAQPHDKPIVLMCRSGRRTAATLSAALEAGATNIVHYPGAMLDWAGAGKPVVKGP</sequence>
<accession>A0A348FX35</accession>
<keyword evidence="3" id="KW-1185">Reference proteome</keyword>
<dbReference type="Proteomes" id="UP000266934">
    <property type="component" value="Chromosome"/>
</dbReference>
<dbReference type="OrthoDB" id="9802991at2"/>
<dbReference type="CDD" id="cd00158">
    <property type="entry name" value="RHOD"/>
    <property type="match status" value="1"/>
</dbReference>
<dbReference type="PROSITE" id="PS50206">
    <property type="entry name" value="RHODANESE_3"/>
    <property type="match status" value="1"/>
</dbReference>
<dbReference type="GO" id="GO:0004792">
    <property type="term" value="F:thiosulfate-cyanide sulfurtransferase activity"/>
    <property type="evidence" value="ECO:0007669"/>
    <property type="project" value="TreeGrafter"/>
</dbReference>
<gene>
    <name evidence="2" type="ORF">BLTE_05530</name>
</gene>
<dbReference type="EMBL" id="AP018907">
    <property type="protein sequence ID" value="BBF91868.1"/>
    <property type="molecule type" value="Genomic_DNA"/>
</dbReference>
<dbReference type="AlphaFoldDB" id="A0A348FX35"/>
<dbReference type="PANTHER" id="PTHR44086:SF10">
    <property type="entry name" value="THIOSULFATE SULFURTRANSFERASE_RHODANESE-LIKE DOMAIN-CONTAINING PROTEIN 3"/>
    <property type="match status" value="1"/>
</dbReference>
<feature type="domain" description="Rhodanese" evidence="1">
    <location>
        <begin position="52"/>
        <end position="140"/>
    </location>
</feature>
<dbReference type="SMART" id="SM00450">
    <property type="entry name" value="RHOD"/>
    <property type="match status" value="1"/>
</dbReference>
<evidence type="ECO:0000313" key="3">
    <source>
        <dbReference type="Proteomes" id="UP000266934"/>
    </source>
</evidence>
<reference evidence="2 3" key="1">
    <citation type="submission" date="2018-08" db="EMBL/GenBank/DDBJ databases">
        <title>Complete genome sequencing of Blastochloris tepida GI.</title>
        <authorList>
            <person name="Tsukatani Y."/>
            <person name="Mori H."/>
        </authorList>
    </citation>
    <scope>NUCLEOTIDE SEQUENCE [LARGE SCALE GENOMIC DNA]</scope>
    <source>
        <strain evidence="2 3">GI</strain>
    </source>
</reference>
<dbReference type="InterPro" id="IPR001763">
    <property type="entry name" value="Rhodanese-like_dom"/>
</dbReference>
<protein>
    <recommendedName>
        <fullName evidence="1">Rhodanese domain-containing protein</fullName>
    </recommendedName>
</protein>
<name>A0A348FX35_9HYPH</name>
<dbReference type="RefSeq" id="WP_160140492.1">
    <property type="nucleotide sequence ID" value="NZ_AP018907.1"/>
</dbReference>
<dbReference type="Gene3D" id="3.40.250.10">
    <property type="entry name" value="Rhodanese-like domain"/>
    <property type="match status" value="1"/>
</dbReference>
<organism evidence="2 3">
    <name type="scientific">Blastochloris tepida</name>
    <dbReference type="NCBI Taxonomy" id="2233851"/>
    <lineage>
        <taxon>Bacteria</taxon>
        <taxon>Pseudomonadati</taxon>
        <taxon>Pseudomonadota</taxon>
        <taxon>Alphaproteobacteria</taxon>
        <taxon>Hyphomicrobiales</taxon>
        <taxon>Blastochloridaceae</taxon>
        <taxon>Blastochloris</taxon>
    </lineage>
</organism>
<dbReference type="SUPFAM" id="SSF52821">
    <property type="entry name" value="Rhodanese/Cell cycle control phosphatase"/>
    <property type="match status" value="1"/>
</dbReference>
<dbReference type="PANTHER" id="PTHR44086">
    <property type="entry name" value="THIOSULFATE SULFURTRANSFERASE RDL2, MITOCHONDRIAL-RELATED"/>
    <property type="match status" value="1"/>
</dbReference>
<evidence type="ECO:0000313" key="2">
    <source>
        <dbReference type="EMBL" id="BBF91868.1"/>
    </source>
</evidence>
<proteinExistence type="predicted"/>
<dbReference type="KEGG" id="blag:BLTE_05530"/>
<evidence type="ECO:0000259" key="1">
    <source>
        <dbReference type="PROSITE" id="PS50206"/>
    </source>
</evidence>
<dbReference type="Pfam" id="PF00581">
    <property type="entry name" value="Rhodanese"/>
    <property type="match status" value="1"/>
</dbReference>
<dbReference type="InterPro" id="IPR036873">
    <property type="entry name" value="Rhodanese-like_dom_sf"/>
</dbReference>